<dbReference type="EMBL" id="KZ308558">
    <property type="protein sequence ID" value="KAG8231547.1"/>
    <property type="molecule type" value="Genomic_DNA"/>
</dbReference>
<dbReference type="InterPro" id="IPR051625">
    <property type="entry name" value="Signaling_Regulatory_Domain"/>
</dbReference>
<dbReference type="SMART" id="SM00248">
    <property type="entry name" value="ANK"/>
    <property type="match status" value="2"/>
</dbReference>
<dbReference type="Gene3D" id="1.25.40.20">
    <property type="entry name" value="Ankyrin repeat-containing domain"/>
    <property type="match status" value="1"/>
</dbReference>
<dbReference type="PANTHER" id="PTHR22872">
    <property type="entry name" value="BTK-BINDING PROTEIN-RELATED"/>
    <property type="match status" value="1"/>
</dbReference>
<name>A0A8K0P3B3_LADFU</name>
<evidence type="ECO:0000313" key="4">
    <source>
        <dbReference type="EMBL" id="KAG8231547.1"/>
    </source>
</evidence>
<feature type="repeat" description="RCC1" evidence="3">
    <location>
        <begin position="156"/>
        <end position="209"/>
    </location>
</feature>
<reference evidence="4" key="1">
    <citation type="submission" date="2013-04" db="EMBL/GenBank/DDBJ databases">
        <authorList>
            <person name="Qu J."/>
            <person name="Murali S.C."/>
            <person name="Bandaranaike D."/>
            <person name="Bellair M."/>
            <person name="Blankenburg K."/>
            <person name="Chao H."/>
            <person name="Dinh H."/>
            <person name="Doddapaneni H."/>
            <person name="Downs B."/>
            <person name="Dugan-Rocha S."/>
            <person name="Elkadiri S."/>
            <person name="Gnanaolivu R.D."/>
            <person name="Hernandez B."/>
            <person name="Javaid M."/>
            <person name="Jayaseelan J.C."/>
            <person name="Lee S."/>
            <person name="Li M."/>
            <person name="Ming W."/>
            <person name="Munidasa M."/>
            <person name="Muniz J."/>
            <person name="Nguyen L."/>
            <person name="Ongeri F."/>
            <person name="Osuji N."/>
            <person name="Pu L.-L."/>
            <person name="Puazo M."/>
            <person name="Qu C."/>
            <person name="Quiroz J."/>
            <person name="Raj R."/>
            <person name="Weissenberger G."/>
            <person name="Xin Y."/>
            <person name="Zou X."/>
            <person name="Han Y."/>
            <person name="Richards S."/>
            <person name="Worley K."/>
            <person name="Muzny D."/>
            <person name="Gibbs R."/>
        </authorList>
    </citation>
    <scope>NUCLEOTIDE SEQUENCE</scope>
    <source>
        <strain evidence="4">Sampled in the wild</strain>
    </source>
</reference>
<dbReference type="SUPFAM" id="SSF48403">
    <property type="entry name" value="Ankyrin repeat"/>
    <property type="match status" value="1"/>
</dbReference>
<protein>
    <recommendedName>
        <fullName evidence="6">Inhibitor of Bruton tyrosine kinase</fullName>
    </recommendedName>
</protein>
<organism evidence="4 5">
    <name type="scientific">Ladona fulva</name>
    <name type="common">Scarce chaser dragonfly</name>
    <name type="synonym">Libellula fulva</name>
    <dbReference type="NCBI Taxonomy" id="123851"/>
    <lineage>
        <taxon>Eukaryota</taxon>
        <taxon>Metazoa</taxon>
        <taxon>Ecdysozoa</taxon>
        <taxon>Arthropoda</taxon>
        <taxon>Hexapoda</taxon>
        <taxon>Insecta</taxon>
        <taxon>Pterygota</taxon>
        <taxon>Palaeoptera</taxon>
        <taxon>Odonata</taxon>
        <taxon>Epiprocta</taxon>
        <taxon>Anisoptera</taxon>
        <taxon>Libelluloidea</taxon>
        <taxon>Libellulidae</taxon>
        <taxon>Ladona</taxon>
    </lineage>
</organism>
<dbReference type="Proteomes" id="UP000792457">
    <property type="component" value="Unassembled WGS sequence"/>
</dbReference>
<comment type="caution">
    <text evidence="4">The sequence shown here is derived from an EMBL/GenBank/DDBJ whole genome shotgun (WGS) entry which is preliminary data.</text>
</comment>
<feature type="repeat" description="RCC1" evidence="3">
    <location>
        <begin position="210"/>
        <end position="269"/>
    </location>
</feature>
<dbReference type="PROSITE" id="PS50012">
    <property type="entry name" value="RCC1_3"/>
    <property type="match status" value="3"/>
</dbReference>
<dbReference type="PRINTS" id="PR00633">
    <property type="entry name" value="RCCNDNSATION"/>
</dbReference>
<evidence type="ECO:0000256" key="2">
    <source>
        <dbReference type="PROSITE-ProRule" id="PRU00023"/>
    </source>
</evidence>
<evidence type="ECO:0008006" key="6">
    <source>
        <dbReference type="Google" id="ProtNLM"/>
    </source>
</evidence>
<dbReference type="OrthoDB" id="1893551at2759"/>
<keyword evidence="5" id="KW-1185">Reference proteome</keyword>
<feature type="non-terminal residue" evidence="4">
    <location>
        <position position="306"/>
    </location>
</feature>
<sequence>MQKVKNEIFCLPCCRSIEHAEEIITAILRGNEDQALAFMCWRCSNYKGLVDEAGRTALHIASSCGKTRVLRWLLKDSENVNLKDRESGYTPLHRSMFHGQLNAARYLIMHGAKLDELDNDGLTALDHAMRDEVKEKNYPEAKLAISPWKGSTNPLTEVYVWGSNSNFNLGIGNHQIRRQPDTIDFFWKNKISIKRVAMGKFHSIFLCEDGRVYSCGLGQGGRLGLDSEETVMTPNQINISAQHSLPTSSKHVVISVSVGQDHSLLVTDKGAIYSFGMNDYYQLGLNPPPPFQLSPKALPLTLRQPV</sequence>
<keyword evidence="2" id="KW-0040">ANK repeat</keyword>
<gene>
    <name evidence="4" type="ORF">J437_LFUL008089</name>
</gene>
<dbReference type="PANTHER" id="PTHR22872:SF2">
    <property type="entry name" value="INHIBITOR OF BRUTON TYROSINE KINASE"/>
    <property type="match status" value="1"/>
</dbReference>
<feature type="repeat" description="RCC1" evidence="3">
    <location>
        <begin position="270"/>
        <end position="306"/>
    </location>
</feature>
<dbReference type="Pfam" id="PF12796">
    <property type="entry name" value="Ank_2"/>
    <property type="match status" value="1"/>
</dbReference>
<dbReference type="PROSITE" id="PS50088">
    <property type="entry name" value="ANK_REPEAT"/>
    <property type="match status" value="2"/>
</dbReference>
<dbReference type="InterPro" id="IPR000408">
    <property type="entry name" value="Reg_chr_condens"/>
</dbReference>
<proteinExistence type="predicted"/>
<dbReference type="InterPro" id="IPR009091">
    <property type="entry name" value="RCC1/BLIP-II"/>
</dbReference>
<accession>A0A8K0P3B3</accession>
<dbReference type="InterPro" id="IPR002110">
    <property type="entry name" value="Ankyrin_rpt"/>
</dbReference>
<dbReference type="Gene3D" id="2.130.10.30">
    <property type="entry name" value="Regulator of chromosome condensation 1/beta-lactamase-inhibitor protein II"/>
    <property type="match status" value="1"/>
</dbReference>
<dbReference type="AlphaFoldDB" id="A0A8K0P3B3"/>
<evidence type="ECO:0000256" key="3">
    <source>
        <dbReference type="PROSITE-ProRule" id="PRU00235"/>
    </source>
</evidence>
<dbReference type="SUPFAM" id="SSF50985">
    <property type="entry name" value="RCC1/BLIP-II"/>
    <property type="match status" value="1"/>
</dbReference>
<dbReference type="PROSITE" id="PS50297">
    <property type="entry name" value="ANK_REP_REGION"/>
    <property type="match status" value="2"/>
</dbReference>
<feature type="repeat" description="ANK" evidence="2">
    <location>
        <begin position="53"/>
        <end position="85"/>
    </location>
</feature>
<dbReference type="Pfam" id="PF00415">
    <property type="entry name" value="RCC1"/>
    <property type="match status" value="3"/>
</dbReference>
<dbReference type="InterPro" id="IPR036770">
    <property type="entry name" value="Ankyrin_rpt-contain_sf"/>
</dbReference>
<feature type="repeat" description="ANK" evidence="2">
    <location>
        <begin position="87"/>
        <end position="119"/>
    </location>
</feature>
<keyword evidence="1" id="KW-0677">Repeat</keyword>
<evidence type="ECO:0000313" key="5">
    <source>
        <dbReference type="Proteomes" id="UP000792457"/>
    </source>
</evidence>
<evidence type="ECO:0000256" key="1">
    <source>
        <dbReference type="ARBA" id="ARBA00022737"/>
    </source>
</evidence>
<reference evidence="4" key="2">
    <citation type="submission" date="2017-10" db="EMBL/GenBank/DDBJ databases">
        <title>Ladona fulva Genome sequencing and assembly.</title>
        <authorList>
            <person name="Murali S."/>
            <person name="Richards S."/>
            <person name="Bandaranaike D."/>
            <person name="Bellair M."/>
            <person name="Blankenburg K."/>
            <person name="Chao H."/>
            <person name="Dinh H."/>
            <person name="Doddapaneni H."/>
            <person name="Dugan-Rocha S."/>
            <person name="Elkadiri S."/>
            <person name="Gnanaolivu R."/>
            <person name="Hernandez B."/>
            <person name="Skinner E."/>
            <person name="Javaid M."/>
            <person name="Lee S."/>
            <person name="Li M."/>
            <person name="Ming W."/>
            <person name="Munidasa M."/>
            <person name="Muniz J."/>
            <person name="Nguyen L."/>
            <person name="Hughes D."/>
            <person name="Osuji N."/>
            <person name="Pu L.-L."/>
            <person name="Puazo M."/>
            <person name="Qu C."/>
            <person name="Quiroz J."/>
            <person name="Raj R."/>
            <person name="Weissenberger G."/>
            <person name="Xin Y."/>
            <person name="Zou X."/>
            <person name="Han Y."/>
            <person name="Worley K."/>
            <person name="Muzny D."/>
            <person name="Gibbs R."/>
        </authorList>
    </citation>
    <scope>NUCLEOTIDE SEQUENCE</scope>
    <source>
        <strain evidence="4">Sampled in the wild</strain>
    </source>
</reference>